<dbReference type="GO" id="GO:0009306">
    <property type="term" value="P:protein secretion"/>
    <property type="evidence" value="ECO:0007669"/>
    <property type="project" value="InterPro"/>
</dbReference>
<gene>
    <name evidence="4" type="ORF">SOIL9_68020</name>
</gene>
<name>A0A6P2CUY3_9BACT</name>
<keyword evidence="5" id="KW-1185">Reference proteome</keyword>
<dbReference type="KEGG" id="gms:SOIL9_68020"/>
<feature type="compositionally biased region" description="Low complexity" evidence="2">
    <location>
        <begin position="47"/>
        <end position="58"/>
    </location>
</feature>
<evidence type="ECO:0000313" key="5">
    <source>
        <dbReference type="Proteomes" id="UP000464178"/>
    </source>
</evidence>
<evidence type="ECO:0000256" key="1">
    <source>
        <dbReference type="RuleBase" id="RU004003"/>
    </source>
</evidence>
<dbReference type="Proteomes" id="UP000464178">
    <property type="component" value="Chromosome"/>
</dbReference>
<feature type="domain" description="Type II/III secretion system secretin-like" evidence="3">
    <location>
        <begin position="1156"/>
        <end position="1353"/>
    </location>
</feature>
<dbReference type="InterPro" id="IPR051808">
    <property type="entry name" value="Type_IV_pilus_biogenesis"/>
</dbReference>
<dbReference type="PANTHER" id="PTHR30604:SF1">
    <property type="entry name" value="DNA UTILIZATION PROTEIN HOFQ"/>
    <property type="match status" value="1"/>
</dbReference>
<dbReference type="EMBL" id="LR593886">
    <property type="protein sequence ID" value="VTR90912.1"/>
    <property type="molecule type" value="Genomic_DNA"/>
</dbReference>
<accession>A0A6P2CUY3</accession>
<dbReference type="Pfam" id="PF00263">
    <property type="entry name" value="Secretin"/>
    <property type="match status" value="1"/>
</dbReference>
<dbReference type="PANTHER" id="PTHR30604">
    <property type="entry name" value="PROTEIN TRANSPORT PROTEIN HOFQ"/>
    <property type="match status" value="1"/>
</dbReference>
<evidence type="ECO:0000256" key="2">
    <source>
        <dbReference type="SAM" id="MobiDB-lite"/>
    </source>
</evidence>
<feature type="region of interest" description="Disordered" evidence="2">
    <location>
        <begin position="35"/>
        <end position="70"/>
    </location>
</feature>
<proteinExistence type="inferred from homology"/>
<reference evidence="4 5" key="1">
    <citation type="submission" date="2019-05" db="EMBL/GenBank/DDBJ databases">
        <authorList>
            <consortium name="Science for Life Laboratories"/>
        </authorList>
    </citation>
    <scope>NUCLEOTIDE SEQUENCE [LARGE SCALE GENOMIC DNA]</scope>
    <source>
        <strain evidence="4">Soil9</strain>
    </source>
</reference>
<protein>
    <recommendedName>
        <fullName evidence="3">Type II/III secretion system secretin-like domain-containing protein</fullName>
    </recommendedName>
</protein>
<feature type="compositionally biased region" description="Low complexity" evidence="2">
    <location>
        <begin position="525"/>
        <end position="538"/>
    </location>
</feature>
<evidence type="ECO:0000259" key="3">
    <source>
        <dbReference type="Pfam" id="PF00263"/>
    </source>
</evidence>
<feature type="region of interest" description="Disordered" evidence="2">
    <location>
        <begin position="509"/>
        <end position="538"/>
    </location>
</feature>
<sequence>MFQEKKWNWKRVAANLLLVPVLTGGTVAIVHAQFGGKDKGPMPTMPSASSGPARSATGAGSGGAASDPKQILKDGRKALDEGRFADARDLAMAAEANNPGGKWGLFDDTPNALRKDIESAQAKAQKIQAEQLMKQAKVTAAKSAANDAERAYNLDTALQMARKADQLHGPYSTWDMGDRPDKLVKELQAARAKLKNVPATPTTNAVAGAQTNKPFANTLPPAGTGGADAKKQSAVKLVNEGRALADQGNFVAAKAKYTEADKLGATFNAGEFSPGFALQDLNARGTAAIDKMIRESQTYTTQGDYAKANAALTNATGVAATLGLFPKPVVEAKHALWTASSGKFGSPAPSGMIAAGGPEYLVPAGPVGGTAPAVPPGTQTVYSPIKSGPTGTGTVTGRQLLDQAAIEFKQGQFDTAEKLALQAHNLGGVQDEARRLLNSIDSEKLALKQRTAAATVENAKSSFKNRDYQQTFDVLVLVDGNLLTADLRTARTEMMTACKTELVKTGGIATAGGVQPPDMGTLPDPTAGTTGAPGANPPGTARVTTDAPVSQADALKKVQFQKLRSEGLKVQTDAQAAFGRGETDLAMTMLMDYSNKVRASGLDASSVTLLLRPVEGRLDTFRLMKGQIDATARLSKEKKEAKDLIAGRGIAEEERKKEVASLVRRYNDLLKKNDYAMAERVALQAKQLDPDDPAVSALYESAKLHRRVKEAEQIKSDREKFFLAGMNDNDRMGPLVTTDDPIAVQLRASQRASLRGSGDNSYIRSRTPEAYDIELKLEKPVAVEFRQTPLDQAIKNLQTLTGAPIWLDITSLQSEHISEVQLTNFDVGTPIAARNVLSCILEPAGLSYVIENNVVKVTTMKKAKGRQYTKVFSVADLVTAVPNFALPDYANFDKMINRTPLSSGQVVMQGLTPGAGGATPFAPAGGLGGGQTASLATGGQATTPGIQGATPFAGGSLQTTSPLSASANVVNGSSTKHEQLIKLITSMVRPYSWDGQGGNGKVEFFDIGSALVVNQTADVIAEVSDLLEALRRLQDLAIAVEVRIVSLSESFFERMGVDFSVNIKTNTSKFEPALTSGTFRPTPYINDINNTGVTLGLTPAGTFTPDLDVPIRATSFQRAVPGFGNYPNTPGNNGGVSLGLAFLNDIQVYTFMEMAQGDQRANIMQAPKLTLFNGQTATLTVSNTQFFVTGVQVLSVNGQIVFIPQNSPFPGPGDFNQGGSTSISIQAVVSADRRFVRLNLPVNLAAQSGAAVPLFPVTTFITPVFEGGSQGQPIPFTQFIQQPAFTNLNIQTTVVCPDGGTVLLGGLKTLRESRNEFGPPFLSKIPYLNRLFKNVGVGRDSTHIMIMVTPRIIINSEEEIIQTEGRLPDGSAPTTR</sequence>
<dbReference type="RefSeq" id="WP_162665983.1">
    <property type="nucleotide sequence ID" value="NZ_LR593886.1"/>
</dbReference>
<organism evidence="4 5">
    <name type="scientific">Gemmata massiliana</name>
    <dbReference type="NCBI Taxonomy" id="1210884"/>
    <lineage>
        <taxon>Bacteria</taxon>
        <taxon>Pseudomonadati</taxon>
        <taxon>Planctomycetota</taxon>
        <taxon>Planctomycetia</taxon>
        <taxon>Gemmatales</taxon>
        <taxon>Gemmataceae</taxon>
        <taxon>Gemmata</taxon>
    </lineage>
</organism>
<comment type="similarity">
    <text evidence="1">Belongs to the bacterial secretin family.</text>
</comment>
<dbReference type="InterPro" id="IPR004846">
    <property type="entry name" value="T2SS/T3SS_dom"/>
</dbReference>
<evidence type="ECO:0000313" key="4">
    <source>
        <dbReference type="EMBL" id="VTR90912.1"/>
    </source>
</evidence>